<keyword evidence="5" id="KW-0812">Transmembrane</keyword>
<keyword evidence="2 6" id="KW-0732">Signal</keyword>
<dbReference type="InterPro" id="IPR001611">
    <property type="entry name" value="Leu-rich_rpt"/>
</dbReference>
<feature type="transmembrane region" description="Helical" evidence="5">
    <location>
        <begin position="347"/>
        <end position="367"/>
    </location>
</feature>
<evidence type="ECO:0000313" key="8">
    <source>
        <dbReference type="Proteomes" id="UP000838412"/>
    </source>
</evidence>
<dbReference type="InterPro" id="IPR032675">
    <property type="entry name" value="LRR_dom_sf"/>
</dbReference>
<protein>
    <submittedName>
        <fullName evidence="7">LRIG2 protein</fullName>
    </submittedName>
</protein>
<dbReference type="SMART" id="SM00369">
    <property type="entry name" value="LRR_TYP"/>
    <property type="match status" value="5"/>
</dbReference>
<feature type="signal peptide" evidence="6">
    <location>
        <begin position="1"/>
        <end position="24"/>
    </location>
</feature>
<dbReference type="InterPro" id="IPR050328">
    <property type="entry name" value="Dev_Immune_Receptor"/>
</dbReference>
<evidence type="ECO:0000256" key="3">
    <source>
        <dbReference type="ARBA" id="ARBA00022737"/>
    </source>
</evidence>
<dbReference type="Pfam" id="PF13855">
    <property type="entry name" value="LRR_8"/>
    <property type="match status" value="1"/>
</dbReference>
<keyword evidence="8" id="KW-1185">Reference proteome</keyword>
<feature type="chain" id="PRO_5035473553" evidence="6">
    <location>
        <begin position="25"/>
        <end position="567"/>
    </location>
</feature>
<dbReference type="GO" id="GO:0005615">
    <property type="term" value="C:extracellular space"/>
    <property type="evidence" value="ECO:0007669"/>
    <property type="project" value="TreeGrafter"/>
</dbReference>
<evidence type="ECO:0000256" key="1">
    <source>
        <dbReference type="ARBA" id="ARBA00022614"/>
    </source>
</evidence>
<dbReference type="SUPFAM" id="SSF52058">
    <property type="entry name" value="L domain-like"/>
    <property type="match status" value="1"/>
</dbReference>
<dbReference type="EMBL" id="OV696687">
    <property type="protein sequence ID" value="CAH1255330.1"/>
    <property type="molecule type" value="Genomic_DNA"/>
</dbReference>
<dbReference type="InterPro" id="IPR003591">
    <property type="entry name" value="Leu-rich_rpt_typical-subtyp"/>
</dbReference>
<organism evidence="7 8">
    <name type="scientific">Branchiostoma lanceolatum</name>
    <name type="common">Common lancelet</name>
    <name type="synonym">Amphioxus lanceolatum</name>
    <dbReference type="NCBI Taxonomy" id="7740"/>
    <lineage>
        <taxon>Eukaryota</taxon>
        <taxon>Metazoa</taxon>
        <taxon>Chordata</taxon>
        <taxon>Cephalochordata</taxon>
        <taxon>Leptocardii</taxon>
        <taxon>Amphioxiformes</taxon>
        <taxon>Branchiostomatidae</taxon>
        <taxon>Branchiostoma</taxon>
    </lineage>
</organism>
<reference evidence="7" key="1">
    <citation type="submission" date="2022-01" db="EMBL/GenBank/DDBJ databases">
        <authorList>
            <person name="Braso-Vives M."/>
        </authorList>
    </citation>
    <scope>NUCLEOTIDE SEQUENCE</scope>
</reference>
<evidence type="ECO:0000313" key="7">
    <source>
        <dbReference type="EMBL" id="CAH1255330.1"/>
    </source>
</evidence>
<proteinExistence type="predicted"/>
<dbReference type="GO" id="GO:0031012">
    <property type="term" value="C:extracellular matrix"/>
    <property type="evidence" value="ECO:0007669"/>
    <property type="project" value="TreeGrafter"/>
</dbReference>
<keyword evidence="3" id="KW-0677">Repeat</keyword>
<evidence type="ECO:0000256" key="4">
    <source>
        <dbReference type="SAM" id="MobiDB-lite"/>
    </source>
</evidence>
<evidence type="ECO:0000256" key="6">
    <source>
        <dbReference type="SAM" id="SignalP"/>
    </source>
</evidence>
<dbReference type="PANTHER" id="PTHR24373:SF387">
    <property type="entry name" value="LEUCINE-RICH REPEATS AND IMMUNOGLOBULIN-LIKE DOMAINS PROTEIN SMA-10"/>
    <property type="match status" value="1"/>
</dbReference>
<dbReference type="Gene3D" id="3.80.10.10">
    <property type="entry name" value="Ribonuclease Inhibitor"/>
    <property type="match status" value="1"/>
</dbReference>
<keyword evidence="1" id="KW-0433">Leucine-rich repeat</keyword>
<sequence length="567" mass="62319">MKRTGCSLLVVCACSVLAIGRASATRDHDFSPKCLSEPWNMCVPGNIKVRCTFYQDTTCICITCLTGPPKGYYEDAVCASLSRYGPFPAAQWVALRSIAVGNLSSQTLGPIHPSSLKVLVLIAVGTSTIKSNTFARFPHLRSVHLDYNTLSQLKRAYFSGWNTSHDSTVYLSVSYNRIAELEPGCFENIPYLTRLDLSHNLLTEVASGWFRGLSFLHTLILSHNKIEVISTNALNSLYDLRVLNISHNPLTCLSERTLSRLSLKTFSVGRAEKCLFSQDTADKASSTTSTNAESSSLITHNAAEYFGKTTNDTRLTTLIEQDPYKTLIPLVQSSTTSSIAKGTVSRYLLLLAALPGLIVIVVPVMVYKNKSKRTAAQNAPNTLQLTQSGITLGVTSNTKCKGPAQKPPNSPDGSNSSGETYLHTYAVVKDDSVYDPSRDHSYYEIRDDEIGISVQDTRAENDELNHAAQNVPVAAAQVHCSHQVIDVTQLISNPMYPIAKSNQALAQPWDGAELTEHSLRRLSCNLPTSCTYSDIKDEDVYDPTRTHLRRDQGRRCCHDISVKVARV</sequence>
<dbReference type="Proteomes" id="UP000838412">
    <property type="component" value="Chromosome 2"/>
</dbReference>
<evidence type="ECO:0000256" key="5">
    <source>
        <dbReference type="SAM" id="Phobius"/>
    </source>
</evidence>
<gene>
    <name evidence="7" type="primary">LRIG2</name>
    <name evidence="7" type="ORF">BLAG_LOCUS14430</name>
</gene>
<dbReference type="AlphaFoldDB" id="A0A8J9ZIJ0"/>
<dbReference type="OrthoDB" id="1055097at2759"/>
<dbReference type="PANTHER" id="PTHR24373">
    <property type="entry name" value="SLIT RELATED LEUCINE-RICH REPEAT NEURONAL PROTEIN"/>
    <property type="match status" value="1"/>
</dbReference>
<keyword evidence="5" id="KW-1133">Transmembrane helix</keyword>
<keyword evidence="5" id="KW-0472">Membrane</keyword>
<name>A0A8J9ZIJ0_BRALA</name>
<evidence type="ECO:0000256" key="2">
    <source>
        <dbReference type="ARBA" id="ARBA00022729"/>
    </source>
</evidence>
<accession>A0A8J9ZIJ0</accession>
<feature type="region of interest" description="Disordered" evidence="4">
    <location>
        <begin position="396"/>
        <end position="419"/>
    </location>
</feature>